<dbReference type="EMBL" id="JAVRQU010000011">
    <property type="protein sequence ID" value="KAK5697573.1"/>
    <property type="molecule type" value="Genomic_DNA"/>
</dbReference>
<reference evidence="1" key="1">
    <citation type="submission" date="2023-08" db="EMBL/GenBank/DDBJ databases">
        <title>Black Yeasts Isolated from many extreme environments.</title>
        <authorList>
            <person name="Coleine C."/>
            <person name="Stajich J.E."/>
            <person name="Selbmann L."/>
        </authorList>
    </citation>
    <scope>NUCLEOTIDE SEQUENCE</scope>
    <source>
        <strain evidence="1">CCFEE 5810</strain>
    </source>
</reference>
<protein>
    <submittedName>
        <fullName evidence="1">Uncharacterized protein</fullName>
    </submittedName>
</protein>
<accession>A0AAN7VR88</accession>
<evidence type="ECO:0000313" key="2">
    <source>
        <dbReference type="Proteomes" id="UP001310594"/>
    </source>
</evidence>
<gene>
    <name evidence="1" type="ORF">LTR97_007711</name>
</gene>
<comment type="caution">
    <text evidence="1">The sequence shown here is derived from an EMBL/GenBank/DDBJ whole genome shotgun (WGS) entry which is preliminary data.</text>
</comment>
<dbReference type="Proteomes" id="UP001310594">
    <property type="component" value="Unassembled WGS sequence"/>
</dbReference>
<proteinExistence type="predicted"/>
<organism evidence="1 2">
    <name type="scientific">Elasticomyces elasticus</name>
    <dbReference type="NCBI Taxonomy" id="574655"/>
    <lineage>
        <taxon>Eukaryota</taxon>
        <taxon>Fungi</taxon>
        <taxon>Dikarya</taxon>
        <taxon>Ascomycota</taxon>
        <taxon>Pezizomycotina</taxon>
        <taxon>Dothideomycetes</taxon>
        <taxon>Dothideomycetidae</taxon>
        <taxon>Mycosphaerellales</taxon>
        <taxon>Teratosphaeriaceae</taxon>
        <taxon>Elasticomyces</taxon>
    </lineage>
</organism>
<name>A0AAN7VR88_9PEZI</name>
<sequence>MALALAALPAELLEMIADITDSLKEDPILALRATNRELSFKLDQLFTATYFTTRYVWLSLEKLNELRDISTVSRLAARMKTVEVICRPDQSGIMTQSDDSDLQALFDTASKALAATLGFMLRRFPKLTTIEFTNRTREDTSIQLPPFKIIDVSGTFANVMAAINEHGIKPSTIRTTTTGYPSLLMTSIHGLLGLPSCLLMLDTHELDMLFADPRSAKTINGTEMGLELTNVLQQSPNLANLSLGMSLIEEAGKFFHSFAHSTQLQHLRRLVLRRALCTSADLTLLLLAHTSTLQECHLGSLSITVDDRTTIPDLLSVLREKLRLKRVVLGHLNTKHETVLFSGMGQTMWCETSGEEEWITVFHSDEYIELDGYDEVQDGLTQARKCMTYVPRR</sequence>
<evidence type="ECO:0000313" key="1">
    <source>
        <dbReference type="EMBL" id="KAK5697573.1"/>
    </source>
</evidence>
<dbReference type="AlphaFoldDB" id="A0AAN7VR88"/>